<evidence type="ECO:0000256" key="1">
    <source>
        <dbReference type="SAM" id="SignalP"/>
    </source>
</evidence>
<proteinExistence type="predicted"/>
<dbReference type="InParanoid" id="F4RD14"/>
<feature type="signal peptide" evidence="1">
    <location>
        <begin position="1"/>
        <end position="21"/>
    </location>
</feature>
<protein>
    <recommendedName>
        <fullName evidence="4">Secreted protein</fullName>
    </recommendedName>
</protein>
<evidence type="ECO:0000313" key="2">
    <source>
        <dbReference type="EMBL" id="EGG09821.1"/>
    </source>
</evidence>
<feature type="chain" id="PRO_5003317530" description="Secreted protein" evidence="1">
    <location>
        <begin position="22"/>
        <end position="121"/>
    </location>
</feature>
<gene>
    <name evidence="2" type="ORF">MELLADRAFT_103932</name>
</gene>
<keyword evidence="1" id="KW-0732">Signal</keyword>
<dbReference type="RefSeq" id="XP_007406875.1">
    <property type="nucleotide sequence ID" value="XM_007406813.1"/>
</dbReference>
<dbReference type="EMBL" id="GL883096">
    <property type="protein sequence ID" value="EGG09821.1"/>
    <property type="molecule type" value="Genomic_DNA"/>
</dbReference>
<evidence type="ECO:0000313" key="3">
    <source>
        <dbReference type="Proteomes" id="UP000001072"/>
    </source>
</evidence>
<reference evidence="3" key="1">
    <citation type="journal article" date="2011" name="Proc. Natl. Acad. Sci. U.S.A.">
        <title>Obligate biotrophy features unraveled by the genomic analysis of rust fungi.</title>
        <authorList>
            <person name="Duplessis S."/>
            <person name="Cuomo C.A."/>
            <person name="Lin Y.-C."/>
            <person name="Aerts A."/>
            <person name="Tisserant E."/>
            <person name="Veneault-Fourrey C."/>
            <person name="Joly D.L."/>
            <person name="Hacquard S."/>
            <person name="Amselem J."/>
            <person name="Cantarel B.L."/>
            <person name="Chiu R."/>
            <person name="Coutinho P.M."/>
            <person name="Feau N."/>
            <person name="Field M."/>
            <person name="Frey P."/>
            <person name="Gelhaye E."/>
            <person name="Goldberg J."/>
            <person name="Grabherr M.G."/>
            <person name="Kodira C.D."/>
            <person name="Kohler A."/>
            <person name="Kuees U."/>
            <person name="Lindquist E.A."/>
            <person name="Lucas S.M."/>
            <person name="Mago R."/>
            <person name="Mauceli E."/>
            <person name="Morin E."/>
            <person name="Murat C."/>
            <person name="Pangilinan J.L."/>
            <person name="Park R."/>
            <person name="Pearson M."/>
            <person name="Quesneville H."/>
            <person name="Rouhier N."/>
            <person name="Sakthikumar S."/>
            <person name="Salamov A.A."/>
            <person name="Schmutz J."/>
            <person name="Selles B."/>
            <person name="Shapiro H."/>
            <person name="Tanguay P."/>
            <person name="Tuskan G.A."/>
            <person name="Henrissat B."/>
            <person name="Van de Peer Y."/>
            <person name="Rouze P."/>
            <person name="Ellis J.G."/>
            <person name="Dodds P.N."/>
            <person name="Schein J.E."/>
            <person name="Zhong S."/>
            <person name="Hamelin R.C."/>
            <person name="Grigoriev I.V."/>
            <person name="Szabo L.J."/>
            <person name="Martin F."/>
        </authorList>
    </citation>
    <scope>NUCLEOTIDE SEQUENCE [LARGE SCALE GENOMIC DNA]</scope>
    <source>
        <strain evidence="3">98AG31 / pathotype 3-4-7</strain>
    </source>
</reference>
<dbReference type="HOGENOM" id="CLU_2038569_0_0_1"/>
<organism evidence="3">
    <name type="scientific">Melampsora larici-populina (strain 98AG31 / pathotype 3-4-7)</name>
    <name type="common">Poplar leaf rust fungus</name>
    <dbReference type="NCBI Taxonomy" id="747676"/>
    <lineage>
        <taxon>Eukaryota</taxon>
        <taxon>Fungi</taxon>
        <taxon>Dikarya</taxon>
        <taxon>Basidiomycota</taxon>
        <taxon>Pucciniomycotina</taxon>
        <taxon>Pucciniomycetes</taxon>
        <taxon>Pucciniales</taxon>
        <taxon>Melampsoraceae</taxon>
        <taxon>Melampsora</taxon>
    </lineage>
</organism>
<dbReference type="GeneID" id="18922114"/>
<name>F4RD14_MELLP</name>
<dbReference type="AlphaFoldDB" id="F4RD14"/>
<accession>F4RD14</accession>
<sequence>MRNKILMNAVILSLLFMCTLASVEEATTVVNSFLRHIRAKKSSEVAALLVDEPVIYLPEDGSSIDKEDFLEIVNWGRWERRQFNPFPSAEVDDEKIKFCGKEITLEVSNEDQPKIQLILFH</sequence>
<dbReference type="VEuPathDB" id="FungiDB:MELLADRAFT_103932"/>
<keyword evidence="3" id="KW-1185">Reference proteome</keyword>
<evidence type="ECO:0008006" key="4">
    <source>
        <dbReference type="Google" id="ProtNLM"/>
    </source>
</evidence>
<dbReference type="Proteomes" id="UP000001072">
    <property type="component" value="Unassembled WGS sequence"/>
</dbReference>
<dbReference type="KEGG" id="mlr:MELLADRAFT_103932"/>